<keyword evidence="2" id="KW-0326">Glycosidase</keyword>
<dbReference type="PROSITE" id="PS51173">
    <property type="entry name" value="CBM2"/>
    <property type="match status" value="1"/>
</dbReference>
<dbReference type="InterPro" id="IPR001919">
    <property type="entry name" value="CBD2"/>
</dbReference>
<evidence type="ECO:0000259" key="5">
    <source>
        <dbReference type="PROSITE" id="PS51173"/>
    </source>
</evidence>
<dbReference type="GO" id="GO:0000272">
    <property type="term" value="P:polysaccharide catabolic process"/>
    <property type="evidence" value="ECO:0007669"/>
    <property type="project" value="UniProtKB-KW"/>
</dbReference>
<dbReference type="SUPFAM" id="SSF49384">
    <property type="entry name" value="Carbohydrate-binding domain"/>
    <property type="match status" value="1"/>
</dbReference>
<proteinExistence type="predicted"/>
<evidence type="ECO:0000313" key="6">
    <source>
        <dbReference type="EMBL" id="TCB93402.1"/>
    </source>
</evidence>
<feature type="chain" id="PRO_5020574162" evidence="4">
    <location>
        <begin position="27"/>
        <end position="246"/>
    </location>
</feature>
<dbReference type="InterPro" id="IPR036116">
    <property type="entry name" value="FN3_sf"/>
</dbReference>
<evidence type="ECO:0000256" key="3">
    <source>
        <dbReference type="ARBA" id="ARBA00023326"/>
    </source>
</evidence>
<dbReference type="Pfam" id="PF00553">
    <property type="entry name" value="CBM_2"/>
    <property type="match status" value="1"/>
</dbReference>
<keyword evidence="1" id="KW-0119">Carbohydrate metabolism</keyword>
<dbReference type="SUPFAM" id="SSF49265">
    <property type="entry name" value="Fibronectin type III"/>
    <property type="match status" value="1"/>
</dbReference>
<accession>A0A4R0GBJ8</accession>
<reference evidence="6 7" key="1">
    <citation type="submission" date="2019-02" db="EMBL/GenBank/DDBJ databases">
        <title>Jishengella sp. nov., isolated from a root of Zingiber montanum.</title>
        <authorList>
            <person name="Kuncharoen N."/>
            <person name="Kudo T."/>
            <person name="Masahiro Y."/>
            <person name="Ohkuma M."/>
            <person name="Tanasupawat S."/>
        </authorList>
    </citation>
    <scope>NUCLEOTIDE SEQUENCE [LARGE SCALE GENOMIC DNA]</scope>
    <source>
        <strain evidence="6 7">PLAI 1-1</strain>
    </source>
</reference>
<dbReference type="AlphaFoldDB" id="A0A4R0GBJ8"/>
<evidence type="ECO:0000256" key="2">
    <source>
        <dbReference type="ARBA" id="ARBA00023295"/>
    </source>
</evidence>
<dbReference type="EMBL" id="SJJR01000019">
    <property type="protein sequence ID" value="TCB93402.1"/>
    <property type="molecule type" value="Genomic_DNA"/>
</dbReference>
<keyword evidence="4" id="KW-0732">Signal</keyword>
<evidence type="ECO:0000256" key="1">
    <source>
        <dbReference type="ARBA" id="ARBA00023277"/>
    </source>
</evidence>
<keyword evidence="7" id="KW-1185">Reference proteome</keyword>
<dbReference type="Proteomes" id="UP000292274">
    <property type="component" value="Unassembled WGS sequence"/>
</dbReference>
<sequence length="246" mass="25198">MNRTFGVVLATATLTLAAGLAAPAAAQTSPTATPSPSPTPVCPPVLPINALVTGTTATSVTITYNAFITPPCGYDPPITVILFGSRDDAIQWQNPVAQGTSGPERSGAVTIDGLTPGAEYWFRLSDAAGVRDPYVIGGPARTAPQPLCAATATIDAGWGSGFVATVTVRNTGGERLNGWQVRWRWSGDERLQSVWNAVTETSAGEVTARHAGYNGSLAPGGSTTFGLLAATSNVPPGLALSCERSS</sequence>
<comment type="caution">
    <text evidence="6">The sequence shown here is derived from an EMBL/GenBank/DDBJ whole genome shotgun (WGS) entry which is preliminary data.</text>
</comment>
<dbReference type="InterPro" id="IPR003961">
    <property type="entry name" value="FN3_dom"/>
</dbReference>
<dbReference type="CDD" id="cd00063">
    <property type="entry name" value="FN3"/>
    <property type="match status" value="1"/>
</dbReference>
<evidence type="ECO:0000256" key="4">
    <source>
        <dbReference type="SAM" id="SignalP"/>
    </source>
</evidence>
<dbReference type="OrthoDB" id="3402620at2"/>
<dbReference type="InterPro" id="IPR012291">
    <property type="entry name" value="CBM2_carb-bd_dom_sf"/>
</dbReference>
<dbReference type="GO" id="GO:0004553">
    <property type="term" value="F:hydrolase activity, hydrolyzing O-glycosyl compounds"/>
    <property type="evidence" value="ECO:0007669"/>
    <property type="project" value="InterPro"/>
</dbReference>
<dbReference type="RefSeq" id="WP_131307096.1">
    <property type="nucleotide sequence ID" value="NZ_SJJR01000019.1"/>
</dbReference>
<dbReference type="GO" id="GO:0030247">
    <property type="term" value="F:polysaccharide binding"/>
    <property type="evidence" value="ECO:0007669"/>
    <property type="project" value="UniProtKB-UniRule"/>
</dbReference>
<feature type="domain" description="CBM2" evidence="5">
    <location>
        <begin position="141"/>
        <end position="245"/>
    </location>
</feature>
<dbReference type="Gene3D" id="2.60.40.290">
    <property type="match status" value="1"/>
</dbReference>
<evidence type="ECO:0000313" key="7">
    <source>
        <dbReference type="Proteomes" id="UP000292274"/>
    </source>
</evidence>
<dbReference type="InterPro" id="IPR008965">
    <property type="entry name" value="CBM2/CBM3_carb-bd_dom_sf"/>
</dbReference>
<organism evidence="6 7">
    <name type="scientific">Micromonospora zingiberis</name>
    <dbReference type="NCBI Taxonomy" id="2053011"/>
    <lineage>
        <taxon>Bacteria</taxon>
        <taxon>Bacillati</taxon>
        <taxon>Actinomycetota</taxon>
        <taxon>Actinomycetes</taxon>
        <taxon>Micromonosporales</taxon>
        <taxon>Micromonosporaceae</taxon>
        <taxon>Micromonospora</taxon>
    </lineage>
</organism>
<gene>
    <name evidence="6" type="ORF">E0H26_22950</name>
</gene>
<protein>
    <submittedName>
        <fullName evidence="6">Endoglucanase</fullName>
    </submittedName>
</protein>
<keyword evidence="2" id="KW-0378">Hydrolase</keyword>
<name>A0A4R0GBJ8_9ACTN</name>
<keyword evidence="3" id="KW-0624">Polysaccharide degradation</keyword>
<dbReference type="SMART" id="SM00637">
    <property type="entry name" value="CBD_II"/>
    <property type="match status" value="1"/>
</dbReference>
<feature type="signal peptide" evidence="4">
    <location>
        <begin position="1"/>
        <end position="26"/>
    </location>
</feature>